<keyword evidence="3" id="KW-1185">Reference proteome</keyword>
<name>A0A433TD85_ELYCH</name>
<dbReference type="EMBL" id="RQTK01000443">
    <property type="protein sequence ID" value="RUS79567.1"/>
    <property type="molecule type" value="Genomic_DNA"/>
</dbReference>
<dbReference type="InterPro" id="IPR037448">
    <property type="entry name" value="Zig-8"/>
</dbReference>
<dbReference type="SUPFAM" id="SSF48726">
    <property type="entry name" value="Immunoglobulin"/>
    <property type="match status" value="1"/>
</dbReference>
<sequence>MLFHRTMVIGPPWPEPVFLPRLLNVTARHGGRALLPCAVHYLGTRQVTWRRLGAPHFLSVGDMAWVKDPNVTPADEGTYECKISDKNELFRHIHLRVVGPPLKKKGIVLVSELFIDRSRSSDSGIYICRSTMGIKSKTVTVLFGDKSHEKRAFSIIPQLARSKPNHLVLVPDLDVSAPGRY</sequence>
<protein>
    <recommendedName>
        <fullName evidence="1">Ig-like domain-containing protein</fullName>
    </recommendedName>
</protein>
<dbReference type="SMART" id="SM00409">
    <property type="entry name" value="IG"/>
    <property type="match status" value="1"/>
</dbReference>
<dbReference type="PROSITE" id="PS50835">
    <property type="entry name" value="IG_LIKE"/>
    <property type="match status" value="1"/>
</dbReference>
<gene>
    <name evidence="2" type="ORF">EGW08_012661</name>
</gene>
<evidence type="ECO:0000313" key="3">
    <source>
        <dbReference type="Proteomes" id="UP000271974"/>
    </source>
</evidence>
<comment type="caution">
    <text evidence="2">The sequence shown here is derived from an EMBL/GenBank/DDBJ whole genome shotgun (WGS) entry which is preliminary data.</text>
</comment>
<dbReference type="OrthoDB" id="10012075at2759"/>
<dbReference type="Proteomes" id="UP000271974">
    <property type="component" value="Unassembled WGS sequence"/>
</dbReference>
<proteinExistence type="predicted"/>
<organism evidence="2 3">
    <name type="scientific">Elysia chlorotica</name>
    <name type="common">Eastern emerald elysia</name>
    <name type="synonym">Sea slug</name>
    <dbReference type="NCBI Taxonomy" id="188477"/>
    <lineage>
        <taxon>Eukaryota</taxon>
        <taxon>Metazoa</taxon>
        <taxon>Spiralia</taxon>
        <taxon>Lophotrochozoa</taxon>
        <taxon>Mollusca</taxon>
        <taxon>Gastropoda</taxon>
        <taxon>Heterobranchia</taxon>
        <taxon>Euthyneura</taxon>
        <taxon>Panpulmonata</taxon>
        <taxon>Sacoglossa</taxon>
        <taxon>Placobranchoidea</taxon>
        <taxon>Plakobranchidae</taxon>
        <taxon>Elysia</taxon>
    </lineage>
</organism>
<accession>A0A433TD85</accession>
<dbReference type="AlphaFoldDB" id="A0A433TD85"/>
<feature type="domain" description="Ig-like" evidence="1">
    <location>
        <begin position="14"/>
        <end position="140"/>
    </location>
</feature>
<dbReference type="GO" id="GO:0050808">
    <property type="term" value="P:synapse organization"/>
    <property type="evidence" value="ECO:0007669"/>
    <property type="project" value="TreeGrafter"/>
</dbReference>
<dbReference type="Gene3D" id="2.60.40.10">
    <property type="entry name" value="Immunoglobulins"/>
    <property type="match status" value="2"/>
</dbReference>
<dbReference type="InterPro" id="IPR007110">
    <property type="entry name" value="Ig-like_dom"/>
</dbReference>
<dbReference type="InterPro" id="IPR013783">
    <property type="entry name" value="Ig-like_fold"/>
</dbReference>
<dbReference type="GO" id="GO:0032589">
    <property type="term" value="C:neuron projection membrane"/>
    <property type="evidence" value="ECO:0007669"/>
    <property type="project" value="TreeGrafter"/>
</dbReference>
<dbReference type="STRING" id="188477.A0A433TD85"/>
<dbReference type="PANTHER" id="PTHR23279">
    <property type="entry name" value="DEFECTIVE PROBOSCIS EXTENSION RESPONSE DPR -RELATED"/>
    <property type="match status" value="1"/>
</dbReference>
<evidence type="ECO:0000313" key="2">
    <source>
        <dbReference type="EMBL" id="RUS79567.1"/>
    </source>
</evidence>
<dbReference type="InterPro" id="IPR036179">
    <property type="entry name" value="Ig-like_dom_sf"/>
</dbReference>
<reference evidence="2 3" key="1">
    <citation type="submission" date="2019-01" db="EMBL/GenBank/DDBJ databases">
        <title>A draft genome assembly of the solar-powered sea slug Elysia chlorotica.</title>
        <authorList>
            <person name="Cai H."/>
            <person name="Li Q."/>
            <person name="Fang X."/>
            <person name="Li J."/>
            <person name="Curtis N.E."/>
            <person name="Altenburger A."/>
            <person name="Shibata T."/>
            <person name="Feng M."/>
            <person name="Maeda T."/>
            <person name="Schwartz J.A."/>
            <person name="Shigenobu S."/>
            <person name="Lundholm N."/>
            <person name="Nishiyama T."/>
            <person name="Yang H."/>
            <person name="Hasebe M."/>
            <person name="Li S."/>
            <person name="Pierce S.K."/>
            <person name="Wang J."/>
        </authorList>
    </citation>
    <scope>NUCLEOTIDE SEQUENCE [LARGE SCALE GENOMIC DNA]</scope>
    <source>
        <strain evidence="2">EC2010</strain>
        <tissue evidence="2">Whole organism of an adult</tissue>
    </source>
</reference>
<dbReference type="InterPro" id="IPR003599">
    <property type="entry name" value="Ig_sub"/>
</dbReference>
<dbReference type="PANTHER" id="PTHR23279:SF36">
    <property type="entry name" value="DEFECTIVE PROBOSCIS EXTENSION RESPONSE 9, ISOFORM A"/>
    <property type="match status" value="1"/>
</dbReference>
<evidence type="ECO:0000259" key="1">
    <source>
        <dbReference type="PROSITE" id="PS50835"/>
    </source>
</evidence>